<evidence type="ECO:0000313" key="6">
    <source>
        <dbReference type="Proteomes" id="UP000286931"/>
    </source>
</evidence>
<comment type="caution">
    <text evidence="5">The sequence shown here is derived from an EMBL/GenBank/DDBJ whole genome shotgun (WGS) entry which is preliminary data.</text>
</comment>
<feature type="binding site" evidence="2">
    <location>
        <begin position="447"/>
        <end position="450"/>
    </location>
    <ligand>
        <name>substrate</name>
    </ligand>
</feature>
<dbReference type="PANTHER" id="PTHR11820:SF114">
    <property type="entry name" value="4-HYDROXYPHENYLACETATE CATABOLISM PROTEIN"/>
    <property type="match status" value="1"/>
</dbReference>
<dbReference type="AlphaFoldDB" id="A0A401YQ89"/>
<reference evidence="5 6" key="1">
    <citation type="submission" date="2018-12" db="EMBL/GenBank/DDBJ databases">
        <title>Draft genome sequence of Embleya hyalina NBRC 13850T.</title>
        <authorList>
            <person name="Komaki H."/>
            <person name="Hosoyama A."/>
            <person name="Kimura A."/>
            <person name="Ichikawa N."/>
            <person name="Tamura T."/>
        </authorList>
    </citation>
    <scope>NUCLEOTIDE SEQUENCE [LARGE SCALE GENOMIC DNA]</scope>
    <source>
        <strain evidence="5 6">NBRC 13850</strain>
    </source>
</reference>
<dbReference type="Proteomes" id="UP000286931">
    <property type="component" value="Unassembled WGS sequence"/>
</dbReference>
<dbReference type="NCBIfam" id="NF009399">
    <property type="entry name" value="PRK12764.1"/>
    <property type="match status" value="1"/>
</dbReference>
<organism evidence="5 6">
    <name type="scientific">Embleya hyalina</name>
    <dbReference type="NCBI Taxonomy" id="516124"/>
    <lineage>
        <taxon>Bacteria</taxon>
        <taxon>Bacillati</taxon>
        <taxon>Actinomycetota</taxon>
        <taxon>Actinomycetes</taxon>
        <taxon>Kitasatosporales</taxon>
        <taxon>Streptomycetaceae</taxon>
        <taxon>Embleya</taxon>
    </lineage>
</organism>
<accession>A0A401YQ89</accession>
<dbReference type="InterPro" id="IPR036663">
    <property type="entry name" value="Fumarylacetoacetase_C_sf"/>
</dbReference>
<feature type="region of interest" description="Disordered" evidence="3">
    <location>
        <begin position="1"/>
        <end position="39"/>
    </location>
</feature>
<dbReference type="InterPro" id="IPR005493">
    <property type="entry name" value="RraA/RraA-like"/>
</dbReference>
<evidence type="ECO:0000256" key="1">
    <source>
        <dbReference type="ARBA" id="ARBA00022723"/>
    </source>
</evidence>
<name>A0A401YQ89_9ACTN</name>
<keyword evidence="2" id="KW-0460">Magnesium</keyword>
<feature type="domain" description="Fumarylacetoacetase-like C-terminal" evidence="4">
    <location>
        <begin position="117"/>
        <end position="317"/>
    </location>
</feature>
<dbReference type="GO" id="GO:0008168">
    <property type="term" value="F:methyltransferase activity"/>
    <property type="evidence" value="ECO:0007669"/>
    <property type="project" value="UniProtKB-KW"/>
</dbReference>
<keyword evidence="1 2" id="KW-0479">Metal-binding</keyword>
<evidence type="ECO:0000256" key="2">
    <source>
        <dbReference type="PIRSR" id="PIRSR605493-1"/>
    </source>
</evidence>
<dbReference type="GO" id="GO:0032259">
    <property type="term" value="P:methylation"/>
    <property type="evidence" value="ECO:0007669"/>
    <property type="project" value="UniProtKB-KW"/>
</dbReference>
<proteinExistence type="predicted"/>
<dbReference type="SUPFAM" id="SSF56529">
    <property type="entry name" value="FAH"/>
    <property type="match status" value="1"/>
</dbReference>
<sequence length="596" mass="62729">MTDRTAAEAGPGIGSGSLDAAGSAIADRDDNRRDRPDPARGRVLVVPAPLHPSLSPPEQACPSGWLTVEPRSPLLFYPESYTFQDGIADPAGGTRHEGRWRVTQDAVTASTGRRPGKVLAVHLNYPSRARQRGRVPEHASYFLKPGSSLTGSGRVERPAGLELLGFEGEIALVVGRAAHRVTPAEAWAHIGWVTAANDLGLYDLRHADKGSNVRAKGGDGFTPLGPALLPAAELRPDALRVRTWLDGELVQEDTTATLLFGFAHLIADLSRLLTLEVGDVILTGTPAGAGVAEVGQRIEVEVDSLDDPTRCTGPLRTDVVAGPALADWGTPPRVDPATRADAHGTVPDLALTDDLRTRLGRVAVATLSVQLRARGFDTVSIDGVRPLTPGTRLVGTARTLRYVPFRKDLFAAHGNGHTAQKRAVDSLEPGQVLVMEARGVDTAGTLGDILALRARTLGAAGIVTDGAVRDSAAVAALGLPVLAAAAHPAVLGRRHVPWDVDVTVSCGGATVQVGDVVVADHDGAVVIPPALVAEVLAAAEEQEARERFITEQVARGAALAGLYPIGPDWEPAYRAWRAALPPTHDPASPITREEYR</sequence>
<evidence type="ECO:0000256" key="3">
    <source>
        <dbReference type="SAM" id="MobiDB-lite"/>
    </source>
</evidence>
<keyword evidence="6" id="KW-1185">Reference proteome</keyword>
<dbReference type="GO" id="GO:0046872">
    <property type="term" value="F:metal ion binding"/>
    <property type="evidence" value="ECO:0007669"/>
    <property type="project" value="UniProtKB-KW"/>
</dbReference>
<dbReference type="PANTHER" id="PTHR11820">
    <property type="entry name" value="ACYLPYRUVASE"/>
    <property type="match status" value="1"/>
</dbReference>
<keyword evidence="5" id="KW-0489">Methyltransferase</keyword>
<dbReference type="InterPro" id="IPR036704">
    <property type="entry name" value="RraA/RraA-like_sf"/>
</dbReference>
<dbReference type="Pfam" id="PF03737">
    <property type="entry name" value="RraA-like"/>
    <property type="match status" value="1"/>
</dbReference>
<dbReference type="Gene3D" id="3.90.850.10">
    <property type="entry name" value="Fumarylacetoacetase-like, C-terminal domain"/>
    <property type="match status" value="1"/>
</dbReference>
<dbReference type="InterPro" id="IPR011234">
    <property type="entry name" value="Fumarylacetoacetase-like_C"/>
</dbReference>
<feature type="binding site" evidence="2">
    <location>
        <position position="469"/>
    </location>
    <ligand>
        <name>substrate</name>
    </ligand>
</feature>
<feature type="compositionally biased region" description="Basic and acidic residues" evidence="3">
    <location>
        <begin position="26"/>
        <end position="39"/>
    </location>
</feature>
<feature type="binding site" evidence="2">
    <location>
        <position position="470"/>
    </location>
    <ligand>
        <name>Mg(2+)</name>
        <dbReference type="ChEBI" id="CHEBI:18420"/>
    </ligand>
</feature>
<dbReference type="Gene3D" id="3.50.30.40">
    <property type="entry name" value="Ribonuclease E inhibitor RraA/RraA-like"/>
    <property type="match status" value="1"/>
</dbReference>
<comment type="cofactor">
    <cofactor evidence="2">
        <name>Mg(2+)</name>
        <dbReference type="ChEBI" id="CHEBI:18420"/>
    </cofactor>
</comment>
<keyword evidence="5" id="KW-0808">Transferase</keyword>
<dbReference type="CDD" id="cd16841">
    <property type="entry name" value="RraA_family"/>
    <property type="match status" value="1"/>
</dbReference>
<dbReference type="SUPFAM" id="SSF89562">
    <property type="entry name" value="RraA-like"/>
    <property type="match status" value="1"/>
</dbReference>
<gene>
    <name evidence="5" type="ORF">EHYA_04455</name>
</gene>
<dbReference type="Pfam" id="PF01557">
    <property type="entry name" value="FAA_hydrolase"/>
    <property type="match status" value="1"/>
</dbReference>
<dbReference type="EMBL" id="BIFH01000021">
    <property type="protein sequence ID" value="GCD96768.1"/>
    <property type="molecule type" value="Genomic_DNA"/>
</dbReference>
<dbReference type="NCBIfam" id="NF006093">
    <property type="entry name" value="PRK08245.1"/>
    <property type="match status" value="1"/>
</dbReference>
<evidence type="ECO:0000313" key="5">
    <source>
        <dbReference type="EMBL" id="GCD96768.1"/>
    </source>
</evidence>
<evidence type="ECO:0000259" key="4">
    <source>
        <dbReference type="Pfam" id="PF01557"/>
    </source>
</evidence>
<protein>
    <submittedName>
        <fullName evidence="5">Demethylmenaquinone methyltransferase</fullName>
    </submittedName>
</protein>